<dbReference type="Gene3D" id="3.40.718.10">
    <property type="entry name" value="Isopropylmalate Dehydrogenase"/>
    <property type="match status" value="1"/>
</dbReference>
<dbReference type="InterPro" id="IPR024084">
    <property type="entry name" value="IsoPropMal-DH-like_dom"/>
</dbReference>
<comment type="similarity">
    <text evidence="1">Belongs to the isocitrate and isopropylmalate dehydrogenases family.</text>
</comment>
<dbReference type="GO" id="GO:0006099">
    <property type="term" value="P:tricarboxylic acid cycle"/>
    <property type="evidence" value="ECO:0007669"/>
    <property type="project" value="UniProtKB-KW"/>
</dbReference>
<sequence>MRGALLSIQRNGVAIKGNIETKFDDPGFSSMNVELRTKLDLYGNIVRCKSMPGIQTRHQGIDVVLIRENMEGEYSNKEHEIDHGKIENLKIITREKSMKIAKYAFDYAVEHGRNKVTAIHKANIMKLGDGLFLDCCRQVACSYPQIEFNDMIVDNASMQMVSRPQQFDVLVLPNLYGNILSNIAAGLVGGAGVVAGVNIGDNYAVFEMGTRSSGKSLMGKNTANPMGMLLAGCDMLEYLGHEGHATMIRESVLNVVCNNKIQTPDIGGDATTTEVVQAIIDDLKPKTKSWSVSLVYM</sequence>
<dbReference type="PANTHER" id="PTHR11835:SF60">
    <property type="entry name" value="ISOCITRATE DEHYDROGENASE [NAD] SUBUNIT, MITOCHONDRIAL"/>
    <property type="match status" value="1"/>
</dbReference>
<reference evidence="4" key="1">
    <citation type="submission" date="2019-08" db="EMBL/GenBank/DDBJ databases">
        <title>The improved chromosome-level genome for the pearl oyster Pinctada fucata martensii using PacBio sequencing and Hi-C.</title>
        <authorList>
            <person name="Zheng Z."/>
        </authorList>
    </citation>
    <scope>NUCLEOTIDE SEQUENCE</scope>
    <source>
        <strain evidence="4">ZZ-2019</strain>
        <tissue evidence="4">Adductor muscle</tissue>
    </source>
</reference>
<name>A0AA88YB70_PINIB</name>
<dbReference type="Proteomes" id="UP001186944">
    <property type="component" value="Unassembled WGS sequence"/>
</dbReference>
<dbReference type="GO" id="GO:0051287">
    <property type="term" value="F:NAD binding"/>
    <property type="evidence" value="ECO:0007669"/>
    <property type="project" value="InterPro"/>
</dbReference>
<evidence type="ECO:0000259" key="3">
    <source>
        <dbReference type="SMART" id="SM01329"/>
    </source>
</evidence>
<dbReference type="PROSITE" id="PS00470">
    <property type="entry name" value="IDH_IMDH"/>
    <property type="match status" value="1"/>
</dbReference>
<gene>
    <name evidence="4" type="ORF">FSP39_007177</name>
</gene>
<comment type="caution">
    <text evidence="4">The sequence shown here is derived from an EMBL/GenBank/DDBJ whole genome shotgun (WGS) entry which is preliminary data.</text>
</comment>
<evidence type="ECO:0000313" key="4">
    <source>
        <dbReference type="EMBL" id="KAK3101899.1"/>
    </source>
</evidence>
<evidence type="ECO:0000256" key="2">
    <source>
        <dbReference type="ARBA" id="ARBA00022532"/>
    </source>
</evidence>
<keyword evidence="2" id="KW-0816">Tricarboxylic acid cycle</keyword>
<dbReference type="GO" id="GO:0000287">
    <property type="term" value="F:magnesium ion binding"/>
    <property type="evidence" value="ECO:0007669"/>
    <property type="project" value="InterPro"/>
</dbReference>
<dbReference type="EMBL" id="VSWD01000005">
    <property type="protein sequence ID" value="KAK3101899.1"/>
    <property type="molecule type" value="Genomic_DNA"/>
</dbReference>
<proteinExistence type="inferred from homology"/>
<evidence type="ECO:0000313" key="5">
    <source>
        <dbReference type="Proteomes" id="UP001186944"/>
    </source>
</evidence>
<dbReference type="SMART" id="SM01329">
    <property type="entry name" value="Iso_dh"/>
    <property type="match status" value="1"/>
</dbReference>
<organism evidence="4 5">
    <name type="scientific">Pinctada imbricata</name>
    <name type="common">Atlantic pearl-oyster</name>
    <name type="synonym">Pinctada martensii</name>
    <dbReference type="NCBI Taxonomy" id="66713"/>
    <lineage>
        <taxon>Eukaryota</taxon>
        <taxon>Metazoa</taxon>
        <taxon>Spiralia</taxon>
        <taxon>Lophotrochozoa</taxon>
        <taxon>Mollusca</taxon>
        <taxon>Bivalvia</taxon>
        <taxon>Autobranchia</taxon>
        <taxon>Pteriomorphia</taxon>
        <taxon>Pterioida</taxon>
        <taxon>Pterioidea</taxon>
        <taxon>Pteriidae</taxon>
        <taxon>Pinctada</taxon>
    </lineage>
</organism>
<dbReference type="GO" id="GO:0006102">
    <property type="term" value="P:isocitrate metabolic process"/>
    <property type="evidence" value="ECO:0007669"/>
    <property type="project" value="TreeGrafter"/>
</dbReference>
<accession>A0AA88YB70</accession>
<keyword evidence="5" id="KW-1185">Reference proteome</keyword>
<protein>
    <recommendedName>
        <fullName evidence="3">Isopropylmalate dehydrogenase-like domain-containing protein</fullName>
    </recommendedName>
</protein>
<dbReference type="AlphaFoldDB" id="A0AA88YB70"/>
<dbReference type="GO" id="GO:0005739">
    <property type="term" value="C:mitochondrion"/>
    <property type="evidence" value="ECO:0007669"/>
    <property type="project" value="TreeGrafter"/>
</dbReference>
<evidence type="ECO:0000256" key="1">
    <source>
        <dbReference type="ARBA" id="ARBA00007769"/>
    </source>
</evidence>
<feature type="domain" description="Isopropylmalate dehydrogenase-like" evidence="3">
    <location>
        <begin position="3"/>
        <end position="279"/>
    </location>
</feature>
<dbReference type="SUPFAM" id="SSF53659">
    <property type="entry name" value="Isocitrate/Isopropylmalate dehydrogenase-like"/>
    <property type="match status" value="1"/>
</dbReference>
<dbReference type="Pfam" id="PF00180">
    <property type="entry name" value="Iso_dh"/>
    <property type="match status" value="1"/>
</dbReference>
<dbReference type="GO" id="GO:0016616">
    <property type="term" value="F:oxidoreductase activity, acting on the CH-OH group of donors, NAD or NADP as acceptor"/>
    <property type="evidence" value="ECO:0007669"/>
    <property type="project" value="InterPro"/>
</dbReference>
<dbReference type="InterPro" id="IPR019818">
    <property type="entry name" value="IsoCit/isopropylmalate_DH_CS"/>
</dbReference>
<dbReference type="PANTHER" id="PTHR11835">
    <property type="entry name" value="DECARBOXYLATING DEHYDROGENASES-ISOCITRATE, ISOPROPYLMALATE, TARTRATE"/>
    <property type="match status" value="1"/>
</dbReference>